<dbReference type="Proteomes" id="UP000191933">
    <property type="component" value="Unassembled WGS sequence"/>
</dbReference>
<name>A0A9W5B3P5_9HYPH</name>
<organism evidence="1 2">
    <name type="scientific">Agrobacterium genomosp. 2 str. CFBP 5494</name>
    <dbReference type="NCBI Taxonomy" id="1183436"/>
    <lineage>
        <taxon>Bacteria</taxon>
        <taxon>Pseudomonadati</taxon>
        <taxon>Pseudomonadota</taxon>
        <taxon>Alphaproteobacteria</taxon>
        <taxon>Hyphomicrobiales</taxon>
        <taxon>Rhizobiaceae</taxon>
        <taxon>Rhizobium/Agrobacterium group</taxon>
        <taxon>Agrobacterium</taxon>
        <taxon>Agrobacterium tumefaciens complex</taxon>
    </lineage>
</organism>
<sequence>MRTSGCGIKVAALIDHRMSAASRFFDVKAVRPAGSDIGSGKGLQVHHARLRR</sequence>
<dbReference type="AlphaFoldDB" id="A0A9W5B3P5"/>
<accession>A0A9W5B3P5</accession>
<dbReference type="EMBL" id="FBVY01000030">
    <property type="protein sequence ID" value="CUW96560.1"/>
    <property type="molecule type" value="Genomic_DNA"/>
</dbReference>
<protein>
    <submittedName>
        <fullName evidence="1">Uncharacterized protein</fullName>
    </submittedName>
</protein>
<reference evidence="1 2" key="1">
    <citation type="submission" date="2016-01" db="EMBL/GenBank/DDBJ databases">
        <authorList>
            <person name="Regsiter A."/>
            <person name="william w."/>
        </authorList>
    </citation>
    <scope>NUCLEOTIDE SEQUENCE [LARGE SCALE GENOMIC DNA]</scope>
    <source>
        <strain evidence="1 2">CFBP 5494</strain>
    </source>
</reference>
<gene>
    <name evidence="1" type="ORF">AGR2A_Lc180092</name>
</gene>
<comment type="caution">
    <text evidence="1">The sequence shown here is derived from an EMBL/GenBank/DDBJ whole genome shotgun (WGS) entry which is preliminary data.</text>
</comment>
<keyword evidence="2" id="KW-1185">Reference proteome</keyword>
<evidence type="ECO:0000313" key="2">
    <source>
        <dbReference type="Proteomes" id="UP000191933"/>
    </source>
</evidence>
<proteinExistence type="predicted"/>
<evidence type="ECO:0000313" key="1">
    <source>
        <dbReference type="EMBL" id="CUW96560.1"/>
    </source>
</evidence>